<dbReference type="Proteomes" id="UP001059745">
    <property type="component" value="Chromosome 1"/>
</dbReference>
<organism evidence="2 3">
    <name type="scientific">Burkholderia gladioli</name>
    <name type="common">Pseudomonas marginata</name>
    <name type="synonym">Phytomonas marginata</name>
    <dbReference type="NCBI Taxonomy" id="28095"/>
    <lineage>
        <taxon>Bacteria</taxon>
        <taxon>Pseudomonadati</taxon>
        <taxon>Pseudomonadota</taxon>
        <taxon>Betaproteobacteria</taxon>
        <taxon>Burkholderiales</taxon>
        <taxon>Burkholderiaceae</taxon>
        <taxon>Burkholderia</taxon>
    </lineage>
</organism>
<dbReference type="SUPFAM" id="SSF160631">
    <property type="entry name" value="SMI1/KNR4-like"/>
    <property type="match status" value="1"/>
</dbReference>
<evidence type="ECO:0000313" key="2">
    <source>
        <dbReference type="EMBL" id="UWX71616.1"/>
    </source>
</evidence>
<dbReference type="Pfam" id="PF09346">
    <property type="entry name" value="SMI1_KNR4"/>
    <property type="match status" value="1"/>
</dbReference>
<reference evidence="2" key="1">
    <citation type="submission" date="2022-09" db="EMBL/GenBank/DDBJ databases">
        <title>Genomic of Burkholderia gladioli.</title>
        <authorList>
            <person name="Wu H."/>
        </authorList>
    </citation>
    <scope>NUCLEOTIDE SEQUENCE</scope>
    <source>
        <strain evidence="2">ZN-S4</strain>
    </source>
</reference>
<dbReference type="RefSeq" id="WP_042286630.1">
    <property type="nucleotide sequence ID" value="NZ_CP104214.1"/>
</dbReference>
<sequence length="121" mass="13443">MDDIERHTRLALPADFREFMRWSDGGAAKFPRVYLSLWSSSKVIDLNRDYQINRYLGDRVIAIGSDGGPICFLLDFRSSDNPVFASVNFGDLDPAEIKQVAPTFTGAVELALSGQLDDDAL</sequence>
<dbReference type="EMBL" id="CP104214">
    <property type="protein sequence ID" value="UWX71616.1"/>
    <property type="molecule type" value="Genomic_DNA"/>
</dbReference>
<evidence type="ECO:0000313" key="3">
    <source>
        <dbReference type="Proteomes" id="UP001059745"/>
    </source>
</evidence>
<protein>
    <submittedName>
        <fullName evidence="2">SMI1/KNR4 family protein</fullName>
    </submittedName>
</protein>
<evidence type="ECO:0000259" key="1">
    <source>
        <dbReference type="Pfam" id="PF09346"/>
    </source>
</evidence>
<dbReference type="Gene3D" id="3.40.1580.10">
    <property type="entry name" value="SMI1/KNR4-like"/>
    <property type="match status" value="1"/>
</dbReference>
<dbReference type="InterPro" id="IPR018958">
    <property type="entry name" value="Knr4/Smi1-like_dom"/>
</dbReference>
<dbReference type="InterPro" id="IPR037883">
    <property type="entry name" value="Knr4/Smi1-like_sf"/>
</dbReference>
<accession>A0AB38TVY8</accession>
<name>A0AB38TVY8_BURGA</name>
<dbReference type="AlphaFoldDB" id="A0AB38TVY8"/>
<proteinExistence type="predicted"/>
<gene>
    <name evidence="2" type="ORF">NYZ96_07655</name>
</gene>
<feature type="domain" description="Knr4/Smi1-like" evidence="1">
    <location>
        <begin position="3"/>
        <end position="105"/>
    </location>
</feature>